<dbReference type="KEGG" id="bgj:AWC36_03975"/>
<dbReference type="AlphaFoldDB" id="A0AAE8EK82"/>
<comment type="caution">
    <text evidence="2">The sequence shown here is derived from an EMBL/GenBank/DDBJ whole genome shotgun (WGS) entry which is preliminary data.</text>
</comment>
<name>A0AAE8EK82_9GAMM</name>
<protein>
    <submittedName>
        <fullName evidence="2">Uncharacterized protein</fullName>
    </submittedName>
</protein>
<feature type="transmembrane region" description="Helical" evidence="1">
    <location>
        <begin position="213"/>
        <end position="232"/>
    </location>
</feature>
<organism evidence="2 3">
    <name type="scientific">Brenneria goodwinii</name>
    <dbReference type="NCBI Taxonomy" id="1109412"/>
    <lineage>
        <taxon>Bacteria</taxon>
        <taxon>Pseudomonadati</taxon>
        <taxon>Pseudomonadota</taxon>
        <taxon>Gammaproteobacteria</taxon>
        <taxon>Enterobacterales</taxon>
        <taxon>Pectobacteriaceae</taxon>
        <taxon>Brenneria</taxon>
    </lineage>
</organism>
<keyword evidence="1" id="KW-0472">Membrane</keyword>
<evidence type="ECO:0000256" key="1">
    <source>
        <dbReference type="SAM" id="Phobius"/>
    </source>
</evidence>
<feature type="transmembrane region" description="Helical" evidence="1">
    <location>
        <begin position="252"/>
        <end position="275"/>
    </location>
</feature>
<reference evidence="2 3" key="1">
    <citation type="submission" date="2016-09" db="EMBL/GenBank/DDBJ databases">
        <authorList>
            <person name="Doonan J."/>
            <person name="Pachebat J.A."/>
            <person name="Golyshin P.N."/>
            <person name="Denman S."/>
            <person name="Mcdonald J.E."/>
        </authorList>
    </citation>
    <scope>NUCLEOTIDE SEQUENCE [LARGE SCALE GENOMIC DNA]</scope>
    <source>
        <strain evidence="2 3">FRB141</strain>
    </source>
</reference>
<keyword evidence="1" id="KW-1133">Transmembrane helix</keyword>
<evidence type="ECO:0000313" key="2">
    <source>
        <dbReference type="EMBL" id="RLM16018.1"/>
    </source>
</evidence>
<gene>
    <name evidence="2" type="ORF">BIY26_22635</name>
</gene>
<proteinExistence type="predicted"/>
<dbReference type="NCBIfam" id="NF041560">
    <property type="entry name" value="T6SS_Burk_ExIF"/>
    <property type="match status" value="1"/>
</dbReference>
<dbReference type="RefSeq" id="WP_095833653.1">
    <property type="nucleotide sequence ID" value="NZ_CP014137.1"/>
</dbReference>
<dbReference type="InterPro" id="IPR048130">
    <property type="entry name" value="T6SS_ExIF-like"/>
</dbReference>
<dbReference type="Proteomes" id="UP000285972">
    <property type="component" value="Unassembled WGS sequence"/>
</dbReference>
<sequence length="346" mass="39246">MRSEKVIDPKELHQQLFEAKFNVKYTRRQLDIHDDSYNSRVTEADLVRAEQHYQQVLSAWQELPPPPVLPPRGKLEKITGRLEAFSRIRCKANFDPDVYATSSDRTLTPGEKGMAGAAAIAIGSPALAGLALKGEETVLDDADYVAGMINGKPFAGWVGFTHLAVGDEVELAAEWQDDHYEVYAVAVSAARIVSICPECNHGRYIDALFRAKLGTFMTLLMFIVFSSIGFFMGEGTFWENLLNSVMNGHGRFYQGTTLMLVLGGALWGLFFYSAYKAYAKTTCKLAEEIFQVFGWRNPKWISLKKITARREKELKRQGEWYSPEDTSKPPRPCAQFIWSRESWYYY</sequence>
<keyword evidence="1" id="KW-0812">Transmembrane</keyword>
<evidence type="ECO:0000313" key="3">
    <source>
        <dbReference type="Proteomes" id="UP000285972"/>
    </source>
</evidence>
<dbReference type="GeneID" id="70905934"/>
<accession>A0AAE8EK82</accession>
<dbReference type="EMBL" id="MJLX01000117">
    <property type="protein sequence ID" value="RLM16018.1"/>
    <property type="molecule type" value="Genomic_DNA"/>
</dbReference>